<protein>
    <submittedName>
        <fullName evidence="1">Uncharacterized protein</fullName>
    </submittedName>
</protein>
<evidence type="ECO:0000313" key="2">
    <source>
        <dbReference type="Proteomes" id="UP000660021"/>
    </source>
</evidence>
<organism evidence="1 2">
    <name type="scientific">Pseudoflavonifractor hominis</name>
    <dbReference type="NCBI Taxonomy" id="2763059"/>
    <lineage>
        <taxon>Bacteria</taxon>
        <taxon>Bacillati</taxon>
        <taxon>Bacillota</taxon>
        <taxon>Clostridia</taxon>
        <taxon>Eubacteriales</taxon>
        <taxon>Oscillospiraceae</taxon>
        <taxon>Pseudoflavonifractor</taxon>
    </lineage>
</organism>
<proteinExistence type="predicted"/>
<name>A0ABR7HQ28_9FIRM</name>
<reference evidence="1 2" key="1">
    <citation type="submission" date="2020-08" db="EMBL/GenBank/DDBJ databases">
        <title>Genome public.</title>
        <authorList>
            <person name="Liu C."/>
            <person name="Sun Q."/>
        </authorList>
    </citation>
    <scope>NUCLEOTIDE SEQUENCE [LARGE SCALE GENOMIC DNA]</scope>
    <source>
        <strain evidence="1 2">New-38</strain>
    </source>
</reference>
<gene>
    <name evidence="1" type="ORF">H8S34_02070</name>
</gene>
<evidence type="ECO:0000313" key="1">
    <source>
        <dbReference type="EMBL" id="MBC5729618.1"/>
    </source>
</evidence>
<keyword evidence="2" id="KW-1185">Reference proteome</keyword>
<comment type="caution">
    <text evidence="1">The sequence shown here is derived from an EMBL/GenBank/DDBJ whole genome shotgun (WGS) entry which is preliminary data.</text>
</comment>
<dbReference type="Proteomes" id="UP000660021">
    <property type="component" value="Unassembled WGS sequence"/>
</dbReference>
<dbReference type="RefSeq" id="WP_180956893.1">
    <property type="nucleotide sequence ID" value="NZ_JACOPR010000001.1"/>
</dbReference>
<accession>A0ABR7HQ28</accession>
<sequence length="53" mass="6085">MPDYKEMYLTLFRATEQAINTLIAAQQQCEELYMNAPQGDLIVLSQSQDTEET</sequence>
<dbReference type="EMBL" id="JACOPR010000001">
    <property type="protein sequence ID" value="MBC5729618.1"/>
    <property type="molecule type" value="Genomic_DNA"/>
</dbReference>